<dbReference type="PROSITE" id="PS51755">
    <property type="entry name" value="OMPR_PHOB"/>
    <property type="match status" value="1"/>
</dbReference>
<evidence type="ECO:0000313" key="9">
    <source>
        <dbReference type="Proteomes" id="UP000604117"/>
    </source>
</evidence>
<dbReference type="PANTHER" id="PTHR35807">
    <property type="entry name" value="TRANSCRIPTIONAL REGULATOR REDD-RELATED"/>
    <property type="match status" value="1"/>
</dbReference>
<dbReference type="Gene3D" id="1.25.40.10">
    <property type="entry name" value="Tetratricopeptide repeat domain"/>
    <property type="match status" value="2"/>
</dbReference>
<dbReference type="SUPFAM" id="SSF47413">
    <property type="entry name" value="lambda repressor-like DNA-binding domains"/>
    <property type="match status" value="1"/>
</dbReference>
<dbReference type="CDD" id="cd00093">
    <property type="entry name" value="HTH_XRE"/>
    <property type="match status" value="1"/>
</dbReference>
<dbReference type="InterPro" id="IPR005158">
    <property type="entry name" value="BTAD"/>
</dbReference>
<keyword evidence="4" id="KW-0804">Transcription</keyword>
<dbReference type="InterPro" id="IPR019734">
    <property type="entry name" value="TPR_rpt"/>
</dbReference>
<dbReference type="Gene3D" id="1.10.10.10">
    <property type="entry name" value="Winged helix-like DNA-binding domain superfamily/Winged helix DNA-binding domain"/>
    <property type="match status" value="1"/>
</dbReference>
<comment type="similarity">
    <text evidence="1">Belongs to the AfsR/DnrI/RedD regulatory family.</text>
</comment>
<dbReference type="SMART" id="SM00530">
    <property type="entry name" value="HTH_XRE"/>
    <property type="match status" value="1"/>
</dbReference>
<dbReference type="InterPro" id="IPR036388">
    <property type="entry name" value="WH-like_DNA-bd_sf"/>
</dbReference>
<name>A0ABQ4D1L1_9ACTN</name>
<dbReference type="EMBL" id="BONE01000090">
    <property type="protein sequence ID" value="GIF77431.1"/>
    <property type="molecule type" value="Genomic_DNA"/>
</dbReference>
<evidence type="ECO:0000256" key="1">
    <source>
        <dbReference type="ARBA" id="ARBA00005820"/>
    </source>
</evidence>
<protein>
    <recommendedName>
        <fullName evidence="10">DNA-binding SARP family transcriptional activator</fullName>
    </recommendedName>
</protein>
<feature type="DNA-binding region" description="OmpR/PhoB-type" evidence="5">
    <location>
        <begin position="1"/>
        <end position="96"/>
    </location>
</feature>
<keyword evidence="2" id="KW-0805">Transcription regulation</keyword>
<evidence type="ECO:0000313" key="8">
    <source>
        <dbReference type="EMBL" id="GIF77431.1"/>
    </source>
</evidence>
<dbReference type="PANTHER" id="PTHR35807:SF1">
    <property type="entry name" value="TRANSCRIPTIONAL REGULATOR REDD"/>
    <property type="match status" value="1"/>
</dbReference>
<feature type="domain" description="OmpR/PhoB-type" evidence="7">
    <location>
        <begin position="1"/>
        <end position="96"/>
    </location>
</feature>
<dbReference type="Pfam" id="PF00486">
    <property type="entry name" value="Trans_reg_C"/>
    <property type="match status" value="1"/>
</dbReference>
<dbReference type="SMART" id="SM01043">
    <property type="entry name" value="BTAD"/>
    <property type="match status" value="1"/>
</dbReference>
<dbReference type="InterPro" id="IPR001387">
    <property type="entry name" value="Cro/C1-type_HTH"/>
</dbReference>
<keyword evidence="9" id="KW-1185">Reference proteome</keyword>
<evidence type="ECO:0000256" key="2">
    <source>
        <dbReference type="ARBA" id="ARBA00023015"/>
    </source>
</evidence>
<dbReference type="InterPro" id="IPR016032">
    <property type="entry name" value="Sig_transdc_resp-reg_C-effctor"/>
</dbReference>
<dbReference type="Pfam" id="PF00931">
    <property type="entry name" value="NB-ARC"/>
    <property type="match status" value="1"/>
</dbReference>
<evidence type="ECO:0000256" key="4">
    <source>
        <dbReference type="ARBA" id="ARBA00023163"/>
    </source>
</evidence>
<evidence type="ECO:0000256" key="5">
    <source>
        <dbReference type="PROSITE-ProRule" id="PRU01091"/>
    </source>
</evidence>
<dbReference type="InterPro" id="IPR002182">
    <property type="entry name" value="NB-ARC"/>
</dbReference>
<dbReference type="PROSITE" id="PS50943">
    <property type="entry name" value="HTH_CROC1"/>
    <property type="match status" value="1"/>
</dbReference>
<proteinExistence type="inferred from homology"/>
<dbReference type="InterPro" id="IPR010982">
    <property type="entry name" value="Lambda_DNA-bd_dom_sf"/>
</dbReference>
<dbReference type="PRINTS" id="PR00364">
    <property type="entry name" value="DISEASERSIST"/>
</dbReference>
<evidence type="ECO:0000259" key="6">
    <source>
        <dbReference type="PROSITE" id="PS50943"/>
    </source>
</evidence>
<dbReference type="Pfam" id="PF03704">
    <property type="entry name" value="BTAD"/>
    <property type="match status" value="1"/>
</dbReference>
<dbReference type="Pfam" id="PF13560">
    <property type="entry name" value="HTH_31"/>
    <property type="match status" value="1"/>
</dbReference>
<dbReference type="Proteomes" id="UP000604117">
    <property type="component" value="Unassembled WGS sequence"/>
</dbReference>
<comment type="caution">
    <text evidence="8">The sequence shown here is derived from an EMBL/GenBank/DDBJ whole genome shotgun (WGS) entry which is preliminary data.</text>
</comment>
<feature type="domain" description="HTH cro/C1-type" evidence="6">
    <location>
        <begin position="274"/>
        <end position="320"/>
    </location>
</feature>
<dbReference type="Gene3D" id="1.10.260.40">
    <property type="entry name" value="lambda repressor-like DNA-binding domains"/>
    <property type="match status" value="1"/>
</dbReference>
<evidence type="ECO:0008006" key="10">
    <source>
        <dbReference type="Google" id="ProtNLM"/>
    </source>
</evidence>
<keyword evidence="3 5" id="KW-0238">DNA-binding</keyword>
<dbReference type="CDD" id="cd15831">
    <property type="entry name" value="BTAD"/>
    <property type="match status" value="1"/>
</dbReference>
<organism evidence="8 9">
    <name type="scientific">Asanoa siamensis</name>
    <dbReference type="NCBI Taxonomy" id="926357"/>
    <lineage>
        <taxon>Bacteria</taxon>
        <taxon>Bacillati</taxon>
        <taxon>Actinomycetota</taxon>
        <taxon>Actinomycetes</taxon>
        <taxon>Micromonosporales</taxon>
        <taxon>Micromonosporaceae</taxon>
        <taxon>Asanoa</taxon>
    </lineage>
</organism>
<sequence length="1006" mass="110297">MAGVTARLTVDVLGPLAVSVDGRPLTLRPAKLRSLLAVLAMSAGDDVTISRLADSVWGEAPPVDARRTTQIHVMRLRRVIGFENIRTVPAGYRLQIAPDDVDALRFRQVLNMAAAATDPAVEREWLGQALALWRGDPFDGVTSPWLEMVESPRLTELYVAAQERRIELDLELEPAGDLIAELRELTARYPLRERLWGHLMTALFRSGRQADALAAYQRLYRTLAEELGAEPTPAVRDLHRRMLSGDPTLTALRGRATRTQLPQSHHNGSFGRMLRENRERLAMSRDALAERVGLSHLTVYAMESGHALPPPTSVGLLCDAMWLTGDRRSRLENAAKAERDARPDDIFRVAPSDLPRDLPDFIGRTGEVMRLFDVLTAPRPATTVCAIDGMAGIGKSSLAVHVAHHVAHTYPDAVLFADLHGHTADREPRTAAETLSHLLRALGVVPEQLPESLDERVARWRTLTMSRRILLVVDDATSAEQIRPLIPSGAGCAVMVTSRHRLTDLDATAVVSVDPMPATDAASLLRRASGRPLGDLDVRQVLDLCAGLPLALSIAGTRLRHRGAWSAAELAARLRDEHRRLTELRLGARGVAAAFSLSHRLLSDSQRRVFRAAGMHPGRRFDARSVAAACALSVAAVEDALEGLLDAHLVVELKTGRYQLHDLLRLFARQQAARHPTETEETVRRLLAYYAVAADRADRCAYRHRQRVDVPADAPMAPDFGSTAAALAWFDTEIDTLVTATHMAFERGMDVFAWSIPVAAWGCFSLRSRWAEWIDSHHVAVAAAERCGDKIALGQALSGLGVALAETAAYDSAITCYQRAVTVRREIGDLRGEASSLGNLAVVYAELSRYEDAIACAEKASLLSRSTGDAAREAATITNLGEMKRRTGDLVGALSDLLDALKLCQRIESEHSESIVLGYLAAVHNDLKEYDRAADYGLRALDLLQRTTDDQLRTSDVLVALGHSAHGLNDTEAARQRWQQAHRTLSELGHPRSVEVWQLLQSLPPP</sequence>
<dbReference type="SUPFAM" id="SSF46894">
    <property type="entry name" value="C-terminal effector domain of the bipartite response regulators"/>
    <property type="match status" value="1"/>
</dbReference>
<dbReference type="RefSeq" id="WP_203718288.1">
    <property type="nucleotide sequence ID" value="NZ_BONE01000090.1"/>
</dbReference>
<dbReference type="SMART" id="SM00862">
    <property type="entry name" value="Trans_reg_C"/>
    <property type="match status" value="1"/>
</dbReference>
<accession>A0ABQ4D1L1</accession>
<reference evidence="8 9" key="1">
    <citation type="submission" date="2021-01" db="EMBL/GenBank/DDBJ databases">
        <title>Whole genome shotgun sequence of Asanoa siamensis NBRC 107932.</title>
        <authorList>
            <person name="Komaki H."/>
            <person name="Tamura T."/>
        </authorList>
    </citation>
    <scope>NUCLEOTIDE SEQUENCE [LARGE SCALE GENOMIC DNA]</scope>
    <source>
        <strain evidence="8 9">NBRC 107932</strain>
    </source>
</reference>
<dbReference type="SMART" id="SM00028">
    <property type="entry name" value="TPR"/>
    <property type="match status" value="5"/>
</dbReference>
<dbReference type="SUPFAM" id="SSF48452">
    <property type="entry name" value="TPR-like"/>
    <property type="match status" value="2"/>
</dbReference>
<dbReference type="InterPro" id="IPR001867">
    <property type="entry name" value="OmpR/PhoB-type_DNA-bd"/>
</dbReference>
<dbReference type="SUPFAM" id="SSF52540">
    <property type="entry name" value="P-loop containing nucleoside triphosphate hydrolases"/>
    <property type="match status" value="1"/>
</dbReference>
<evidence type="ECO:0000259" key="7">
    <source>
        <dbReference type="PROSITE" id="PS51755"/>
    </source>
</evidence>
<dbReference type="Gene3D" id="3.40.50.300">
    <property type="entry name" value="P-loop containing nucleotide triphosphate hydrolases"/>
    <property type="match status" value="1"/>
</dbReference>
<dbReference type="InterPro" id="IPR051677">
    <property type="entry name" value="AfsR-DnrI-RedD_regulator"/>
</dbReference>
<gene>
    <name evidence="8" type="ORF">Asi02nite_69490</name>
</gene>
<evidence type="ECO:0000256" key="3">
    <source>
        <dbReference type="ARBA" id="ARBA00023125"/>
    </source>
</evidence>
<dbReference type="InterPro" id="IPR011990">
    <property type="entry name" value="TPR-like_helical_dom_sf"/>
</dbReference>
<dbReference type="InterPro" id="IPR027417">
    <property type="entry name" value="P-loop_NTPase"/>
</dbReference>
<dbReference type="Pfam" id="PF13424">
    <property type="entry name" value="TPR_12"/>
    <property type="match status" value="2"/>
</dbReference>